<keyword evidence="4" id="KW-1185">Reference proteome</keyword>
<comment type="caution">
    <text evidence="1">The sequence shown here is derived from an EMBL/GenBank/DDBJ whole genome shotgun (WGS) entry which is preliminary data.</text>
</comment>
<evidence type="ECO:0008006" key="5">
    <source>
        <dbReference type="Google" id="ProtNLM"/>
    </source>
</evidence>
<evidence type="ECO:0000313" key="4">
    <source>
        <dbReference type="Proteomes" id="UP000188946"/>
    </source>
</evidence>
<evidence type="ECO:0000313" key="3">
    <source>
        <dbReference type="Proteomes" id="UP000188600"/>
    </source>
</evidence>
<dbReference type="RefSeq" id="WP_076996222.1">
    <property type="nucleotide sequence ID" value="NZ_MSPR01000011.1"/>
</dbReference>
<evidence type="ECO:0000313" key="2">
    <source>
        <dbReference type="EMBL" id="ONK28494.1"/>
    </source>
</evidence>
<proteinExistence type="predicted"/>
<accession>A0AB36JPX8</accession>
<sequence length="132" mass="15072">MKKKAVILLIILGGLLMVFSINNQRQKTAEEERNRKYEVSLVKALKNSYRDIEKIQISSPDYSVPPGNWSCTVMLTFQDHTIVEYRIGHTLSDKTNKSATAKREVLDILNYYDGVTTSDVRVIYSNGEEGRN</sequence>
<dbReference type="Proteomes" id="UP000188600">
    <property type="component" value="Unassembled WGS sequence"/>
</dbReference>
<dbReference type="EMBL" id="MSPR01000011">
    <property type="protein sequence ID" value="ONK28494.1"/>
    <property type="molecule type" value="Genomic_DNA"/>
</dbReference>
<reference evidence="3 4" key="1">
    <citation type="submission" date="2016-12" db="EMBL/GenBank/DDBJ databases">
        <authorList>
            <person name="Gulvik C.A."/>
        </authorList>
    </citation>
    <scope>NUCLEOTIDE SEQUENCE [LARGE SCALE GENOMIC DNA]</scope>
    <source>
        <strain evidence="2 4">12-5202</strain>
        <strain evidence="1 3">12-5291</strain>
    </source>
</reference>
<dbReference type="AlphaFoldDB" id="A0AB36JPX8"/>
<dbReference type="Proteomes" id="UP000188946">
    <property type="component" value="Unassembled WGS sequence"/>
</dbReference>
<gene>
    <name evidence="2" type="ORF">BVE84_06335</name>
    <name evidence="1" type="ORF">BVE86_05700</name>
</gene>
<organism evidence="1 3">
    <name type="scientific">Streptococcus azizii</name>
    <dbReference type="NCBI Taxonomy" id="1579424"/>
    <lineage>
        <taxon>Bacteria</taxon>
        <taxon>Bacillati</taxon>
        <taxon>Bacillota</taxon>
        <taxon>Bacilli</taxon>
        <taxon>Lactobacillales</taxon>
        <taxon>Streptococcaceae</taxon>
        <taxon>Streptococcus</taxon>
    </lineage>
</organism>
<name>A0AB36JPX8_9STRE</name>
<evidence type="ECO:0000313" key="1">
    <source>
        <dbReference type="EMBL" id="ONK27061.1"/>
    </source>
</evidence>
<protein>
    <recommendedName>
        <fullName evidence="5">DUF1310 domain-containing protein</fullName>
    </recommendedName>
</protein>
<dbReference type="EMBL" id="MSPT01000011">
    <property type="protein sequence ID" value="ONK27061.1"/>
    <property type="molecule type" value="Genomic_DNA"/>
</dbReference>